<accession>A0A4U1MCA0</accession>
<protein>
    <submittedName>
        <fullName evidence="1">EcsC family protein</fullName>
    </submittedName>
</protein>
<dbReference type="InterPro" id="IPR024787">
    <property type="entry name" value="EcsC"/>
</dbReference>
<dbReference type="RefSeq" id="WP_136948533.1">
    <property type="nucleotide sequence ID" value="NZ_SWFM01000007.1"/>
</dbReference>
<dbReference type="Proteomes" id="UP000310541">
    <property type="component" value="Unassembled WGS sequence"/>
</dbReference>
<dbReference type="EMBL" id="SWFM01000007">
    <property type="protein sequence ID" value="TKD67935.1"/>
    <property type="molecule type" value="Genomic_DNA"/>
</dbReference>
<dbReference type="PANTHER" id="PTHR41260:SF1">
    <property type="entry name" value="PROTEIN ECSC"/>
    <property type="match status" value="1"/>
</dbReference>
<proteinExistence type="predicted"/>
<evidence type="ECO:0000313" key="2">
    <source>
        <dbReference type="Proteomes" id="UP000310541"/>
    </source>
</evidence>
<sequence length="282" mass="32520">MAWTEREQKKLNAIKQWEQEHFAQSATDIERTFQKWYDYKINQLEPATKNRVYSVIDSALFHMHSFIQNSQSQVDASHRLLTEARLFNSEIEQIQDMQELTIDQLNYIADQQIARQRMVSFAQGGLAGTGSLLLLGLDLPAVLAINLRTVQLIAMTYGYPVNYPSEMMIALKVFHMATLPKGMQEKAWISLEEELNDEQAHPYFYEGPEEIADAKWIQGPMKQVVKGTVLMMLRKKIIQGIPLFGIAIGAGVNYRFTRSVSETAHHFYQKRFLSELERSEKN</sequence>
<name>A0A4U1MCA0_9BACL</name>
<dbReference type="PANTHER" id="PTHR41260">
    <property type="entry name" value="PROTEIN ECSC"/>
    <property type="match status" value="1"/>
</dbReference>
<dbReference type="OrthoDB" id="2040879at2"/>
<evidence type="ECO:0000313" key="1">
    <source>
        <dbReference type="EMBL" id="TKD67935.1"/>
    </source>
</evidence>
<organism evidence="1 2">
    <name type="scientific">Guptibacillus hwajinpoensis</name>
    <dbReference type="NCBI Taxonomy" id="208199"/>
    <lineage>
        <taxon>Bacteria</taxon>
        <taxon>Bacillati</taxon>
        <taxon>Bacillota</taxon>
        <taxon>Bacilli</taxon>
        <taxon>Bacillales</taxon>
        <taxon>Guptibacillaceae</taxon>
        <taxon>Guptibacillus</taxon>
    </lineage>
</organism>
<comment type="caution">
    <text evidence="1">The sequence shown here is derived from an EMBL/GenBank/DDBJ whole genome shotgun (WGS) entry which is preliminary data.</text>
</comment>
<reference evidence="1 2" key="1">
    <citation type="submission" date="2019-04" db="EMBL/GenBank/DDBJ databases">
        <title>Genome sequence of Bacillus hwajinpoensis strain Y2.</title>
        <authorList>
            <person name="Fair J.L."/>
            <person name="Maclea K.S."/>
        </authorList>
    </citation>
    <scope>NUCLEOTIDE SEQUENCE [LARGE SCALE GENOMIC DNA]</scope>
    <source>
        <strain evidence="1 2">Y2</strain>
    </source>
</reference>
<gene>
    <name evidence="1" type="ORF">FBF83_17965</name>
</gene>
<dbReference type="AlphaFoldDB" id="A0A4U1MCA0"/>
<dbReference type="Pfam" id="PF12787">
    <property type="entry name" value="EcsC"/>
    <property type="match status" value="1"/>
</dbReference>